<evidence type="ECO:0000259" key="8">
    <source>
        <dbReference type="Pfam" id="PF05504"/>
    </source>
</evidence>
<keyword evidence="6" id="KW-0564">Palmitate</keyword>
<dbReference type="InterPro" id="IPR038501">
    <property type="entry name" value="Spore_GerAC_C_sf"/>
</dbReference>
<proteinExistence type="inferred from homology"/>
<comment type="caution">
    <text evidence="10">The sequence shown here is derived from an EMBL/GenBank/DDBJ whole genome shotgun (WGS) entry which is preliminary data.</text>
</comment>
<protein>
    <submittedName>
        <fullName evidence="10">Ger(X)C family germination protein</fullName>
    </submittedName>
</protein>
<dbReference type="RefSeq" id="WP_181907193.1">
    <property type="nucleotide sequence ID" value="NZ_QRDY01000001.1"/>
</dbReference>
<evidence type="ECO:0000256" key="1">
    <source>
        <dbReference type="ARBA" id="ARBA00004635"/>
    </source>
</evidence>
<name>A0A3D9IV38_9BACL</name>
<dbReference type="PROSITE" id="PS51257">
    <property type="entry name" value="PROKAR_LIPOPROTEIN"/>
    <property type="match status" value="1"/>
</dbReference>
<sequence>MRLSRTFGIGLCCLLLQGCQSDYKDIDRRQFIVMMSLDQADNGKFTLALKGVIPQLQNSGASSSTASFDIYKTTAASLGQAIQKVRQQLFLEPDYSHLKAVIFSEQFAERNDLTRYIDFFIRRRDFQDIAIVAISNNAEKVVSLHQEAERTTGDSVFMKFGEGANAEYNPIIQLQQVYKYSLTPGLTFYCPILNVSDDKVVSAGTALFGRDNRMKMKLTLLETKYFNLLRSGISRGFIILDPVKEYGIGIRLAKAEFRFKIEQDALLCDVHVKVQAQIEDSDVLDFSPSELQKLAKKKLDSDISSLLVKMQNNRVDPLQLGLKYWSKNPVRRLNNEWLTEDYPEMKFRVHSDVMITRTGTLRFNTDRG</sequence>
<organism evidence="10 11">
    <name type="scientific">Cohnella lupini</name>
    <dbReference type="NCBI Taxonomy" id="1294267"/>
    <lineage>
        <taxon>Bacteria</taxon>
        <taxon>Bacillati</taxon>
        <taxon>Bacillota</taxon>
        <taxon>Bacilli</taxon>
        <taxon>Bacillales</taxon>
        <taxon>Paenibacillaceae</taxon>
        <taxon>Cohnella</taxon>
    </lineage>
</organism>
<keyword evidence="4" id="KW-0732">Signal</keyword>
<dbReference type="InterPro" id="IPR046953">
    <property type="entry name" value="Spore_GerAC-like_C"/>
</dbReference>
<evidence type="ECO:0000259" key="9">
    <source>
        <dbReference type="Pfam" id="PF25198"/>
    </source>
</evidence>
<dbReference type="InterPro" id="IPR008844">
    <property type="entry name" value="Spore_GerAC-like"/>
</dbReference>
<dbReference type="EMBL" id="QRDY01000001">
    <property type="protein sequence ID" value="RED65640.1"/>
    <property type="molecule type" value="Genomic_DNA"/>
</dbReference>
<evidence type="ECO:0000256" key="3">
    <source>
        <dbReference type="ARBA" id="ARBA00022544"/>
    </source>
</evidence>
<dbReference type="Proteomes" id="UP000256869">
    <property type="component" value="Unassembled WGS sequence"/>
</dbReference>
<dbReference type="AlphaFoldDB" id="A0A3D9IV38"/>
<dbReference type="PANTHER" id="PTHR35789:SF1">
    <property type="entry name" value="SPORE GERMINATION PROTEIN B3"/>
    <property type="match status" value="1"/>
</dbReference>
<comment type="similarity">
    <text evidence="2">Belongs to the GerABKC lipoprotein family.</text>
</comment>
<evidence type="ECO:0000256" key="6">
    <source>
        <dbReference type="ARBA" id="ARBA00023139"/>
    </source>
</evidence>
<dbReference type="Gene3D" id="3.30.300.210">
    <property type="entry name" value="Nutrient germinant receptor protein C, domain 3"/>
    <property type="match status" value="1"/>
</dbReference>
<dbReference type="GO" id="GO:0009847">
    <property type="term" value="P:spore germination"/>
    <property type="evidence" value="ECO:0007669"/>
    <property type="project" value="InterPro"/>
</dbReference>
<evidence type="ECO:0000313" key="11">
    <source>
        <dbReference type="Proteomes" id="UP000256869"/>
    </source>
</evidence>
<dbReference type="NCBIfam" id="TIGR02887">
    <property type="entry name" value="spore_ger_x_C"/>
    <property type="match status" value="1"/>
</dbReference>
<evidence type="ECO:0000313" key="10">
    <source>
        <dbReference type="EMBL" id="RED65640.1"/>
    </source>
</evidence>
<comment type="subcellular location">
    <subcellularLocation>
        <location evidence="1">Membrane</location>
        <topology evidence="1">Lipid-anchor</topology>
    </subcellularLocation>
</comment>
<dbReference type="PANTHER" id="PTHR35789">
    <property type="entry name" value="SPORE GERMINATION PROTEIN B3"/>
    <property type="match status" value="1"/>
</dbReference>
<reference evidence="10 11" key="1">
    <citation type="submission" date="2018-07" db="EMBL/GenBank/DDBJ databases">
        <title>Genomic Encyclopedia of Type Strains, Phase III (KMG-III): the genomes of soil and plant-associated and newly described type strains.</title>
        <authorList>
            <person name="Whitman W."/>
        </authorList>
    </citation>
    <scope>NUCLEOTIDE SEQUENCE [LARGE SCALE GENOMIC DNA]</scope>
    <source>
        <strain evidence="10 11">CECT 8236</strain>
    </source>
</reference>
<accession>A0A3D9IV38</accession>
<evidence type="ECO:0000256" key="5">
    <source>
        <dbReference type="ARBA" id="ARBA00023136"/>
    </source>
</evidence>
<gene>
    <name evidence="10" type="ORF">DFP95_101128</name>
</gene>
<dbReference type="InterPro" id="IPR057336">
    <property type="entry name" value="GerAC_N"/>
</dbReference>
<keyword evidence="3" id="KW-0309">Germination</keyword>
<keyword evidence="5" id="KW-0472">Membrane</keyword>
<keyword evidence="11" id="KW-1185">Reference proteome</keyword>
<feature type="domain" description="Spore germination GerAC-like C-terminal" evidence="8">
    <location>
        <begin position="204"/>
        <end position="359"/>
    </location>
</feature>
<dbReference type="Pfam" id="PF25198">
    <property type="entry name" value="Spore_GerAC_N"/>
    <property type="match status" value="1"/>
</dbReference>
<dbReference type="Pfam" id="PF05504">
    <property type="entry name" value="Spore_GerAC"/>
    <property type="match status" value="1"/>
</dbReference>
<evidence type="ECO:0000256" key="2">
    <source>
        <dbReference type="ARBA" id="ARBA00007886"/>
    </source>
</evidence>
<evidence type="ECO:0000256" key="7">
    <source>
        <dbReference type="ARBA" id="ARBA00023288"/>
    </source>
</evidence>
<feature type="domain" description="Spore germination protein N-terminal" evidence="9">
    <location>
        <begin position="22"/>
        <end position="194"/>
    </location>
</feature>
<keyword evidence="7" id="KW-0449">Lipoprotein</keyword>
<evidence type="ECO:0000256" key="4">
    <source>
        <dbReference type="ARBA" id="ARBA00022729"/>
    </source>
</evidence>
<dbReference type="GO" id="GO:0016020">
    <property type="term" value="C:membrane"/>
    <property type="evidence" value="ECO:0007669"/>
    <property type="project" value="UniProtKB-SubCell"/>
</dbReference>